<feature type="compositionally biased region" description="Low complexity" evidence="6">
    <location>
        <begin position="1456"/>
        <end position="1466"/>
    </location>
</feature>
<feature type="region of interest" description="Disordered" evidence="6">
    <location>
        <begin position="95"/>
        <end position="129"/>
    </location>
</feature>
<evidence type="ECO:0000256" key="3">
    <source>
        <dbReference type="ARBA" id="ARBA00023125"/>
    </source>
</evidence>
<feature type="region of interest" description="Disordered" evidence="6">
    <location>
        <begin position="1454"/>
        <end position="1527"/>
    </location>
</feature>
<reference evidence="9 10" key="1">
    <citation type="journal article" date="2024" name="IMA Fungus">
        <title>IMA Genome - F19 : A genome assembly and annotation guide to empower mycologists, including annotated draft genome sequences of Ceratocystis pirilliformis, Diaporthe australafricana, Fusarium ophioides, Paecilomyces lecythidis, and Sporothrix stenoceras.</title>
        <authorList>
            <person name="Aylward J."/>
            <person name="Wilson A.M."/>
            <person name="Visagie C.M."/>
            <person name="Spraker J."/>
            <person name="Barnes I."/>
            <person name="Buitendag C."/>
            <person name="Ceriani C."/>
            <person name="Del Mar Angel L."/>
            <person name="du Plessis D."/>
            <person name="Fuchs T."/>
            <person name="Gasser K."/>
            <person name="Kramer D."/>
            <person name="Li W."/>
            <person name="Munsamy K."/>
            <person name="Piso A."/>
            <person name="Price J.L."/>
            <person name="Sonnekus B."/>
            <person name="Thomas C."/>
            <person name="van der Nest A."/>
            <person name="van Dijk A."/>
            <person name="van Heerden A."/>
            <person name="van Vuuren N."/>
            <person name="Yilmaz N."/>
            <person name="Duong T.A."/>
            <person name="van der Merwe N.A."/>
            <person name="Wingfield M.J."/>
            <person name="Wingfield B.D."/>
        </authorList>
    </citation>
    <scope>NUCLEOTIDE SEQUENCE [LARGE SCALE GENOMIC DNA]</scope>
    <source>
        <strain evidence="9 10">CMW 18167</strain>
    </source>
</reference>
<dbReference type="EMBL" id="JAVDPF010000016">
    <property type="protein sequence ID" value="KAL1876037.1"/>
    <property type="molecule type" value="Genomic_DNA"/>
</dbReference>
<comment type="caution">
    <text evidence="9">The sequence shown here is derived from an EMBL/GenBank/DDBJ whole genome shotgun (WGS) entry which is preliminary data.</text>
</comment>
<evidence type="ECO:0000313" key="10">
    <source>
        <dbReference type="Proteomes" id="UP001583193"/>
    </source>
</evidence>
<name>A0ABR3XKI9_9EURO</name>
<dbReference type="InterPro" id="IPR046488">
    <property type="entry name" value="Sfc3/Tfc3_C"/>
</dbReference>
<feature type="domain" description="B-block binding subunit of TFIIIC" evidence="7">
    <location>
        <begin position="158"/>
        <end position="225"/>
    </location>
</feature>
<dbReference type="PANTHER" id="PTHR15180:SF1">
    <property type="entry name" value="GENERAL TRANSCRIPTION FACTOR 3C POLYPEPTIDE 1"/>
    <property type="match status" value="1"/>
</dbReference>
<evidence type="ECO:0000259" key="8">
    <source>
        <dbReference type="Pfam" id="PF20222"/>
    </source>
</evidence>
<keyword evidence="2" id="KW-0597">Phosphoprotein</keyword>
<evidence type="ECO:0000256" key="1">
    <source>
        <dbReference type="ARBA" id="ARBA00004123"/>
    </source>
</evidence>
<evidence type="ECO:0000259" key="7">
    <source>
        <dbReference type="Pfam" id="PF04182"/>
    </source>
</evidence>
<protein>
    <recommendedName>
        <fullName evidence="11">TFIIIC transcription initiation factor complex subunits Tfc3</fullName>
    </recommendedName>
</protein>
<evidence type="ECO:0000256" key="4">
    <source>
        <dbReference type="ARBA" id="ARBA00023163"/>
    </source>
</evidence>
<accession>A0ABR3XKI9</accession>
<evidence type="ECO:0000256" key="6">
    <source>
        <dbReference type="SAM" id="MobiDB-lite"/>
    </source>
</evidence>
<dbReference type="InterPro" id="IPR007309">
    <property type="entry name" value="TFIIIC_Bblock-bd"/>
</dbReference>
<keyword evidence="3" id="KW-0238">DNA-binding</keyword>
<feature type="compositionally biased region" description="Polar residues" evidence="6">
    <location>
        <begin position="866"/>
        <end position="881"/>
    </location>
</feature>
<gene>
    <name evidence="9" type="ORF">Plec18167_005298</name>
</gene>
<feature type="region of interest" description="Disordered" evidence="6">
    <location>
        <begin position="1282"/>
        <end position="1319"/>
    </location>
</feature>
<feature type="compositionally biased region" description="Low complexity" evidence="6">
    <location>
        <begin position="970"/>
        <end position="994"/>
    </location>
</feature>
<feature type="domain" description="Transcription factor tau subunit sfc3/Tfc3 C-terminal" evidence="8">
    <location>
        <begin position="1535"/>
        <end position="1975"/>
    </location>
</feature>
<dbReference type="Pfam" id="PF20222">
    <property type="entry name" value="DUF6581"/>
    <property type="match status" value="1"/>
</dbReference>
<feature type="compositionally biased region" description="Basic and acidic residues" evidence="6">
    <location>
        <begin position="960"/>
        <end position="969"/>
    </location>
</feature>
<feature type="compositionally biased region" description="Basic residues" evidence="6">
    <location>
        <begin position="587"/>
        <end position="597"/>
    </location>
</feature>
<feature type="region of interest" description="Disordered" evidence="6">
    <location>
        <begin position="1030"/>
        <end position="1068"/>
    </location>
</feature>
<dbReference type="SMART" id="SM00384">
    <property type="entry name" value="AT_hook"/>
    <property type="match status" value="3"/>
</dbReference>
<evidence type="ECO:0008006" key="11">
    <source>
        <dbReference type="Google" id="ProtNLM"/>
    </source>
</evidence>
<dbReference type="Proteomes" id="UP001583193">
    <property type="component" value="Unassembled WGS sequence"/>
</dbReference>
<evidence type="ECO:0000256" key="5">
    <source>
        <dbReference type="ARBA" id="ARBA00023242"/>
    </source>
</evidence>
<keyword evidence="10" id="KW-1185">Reference proteome</keyword>
<feature type="compositionally biased region" description="Basic residues" evidence="6">
    <location>
        <begin position="794"/>
        <end position="808"/>
    </location>
</feature>
<evidence type="ECO:0000313" key="9">
    <source>
        <dbReference type="EMBL" id="KAL1876037.1"/>
    </source>
</evidence>
<feature type="compositionally biased region" description="Basic and acidic residues" evidence="6">
    <location>
        <begin position="828"/>
        <end position="838"/>
    </location>
</feature>
<feature type="region of interest" description="Disordered" evidence="6">
    <location>
        <begin position="355"/>
        <end position="374"/>
    </location>
</feature>
<keyword evidence="5" id="KW-0539">Nucleus</keyword>
<proteinExistence type="predicted"/>
<feature type="region of interest" description="Disordered" evidence="6">
    <location>
        <begin position="579"/>
        <end position="610"/>
    </location>
</feature>
<feature type="region of interest" description="Disordered" evidence="6">
    <location>
        <begin position="1243"/>
        <end position="1264"/>
    </location>
</feature>
<dbReference type="Pfam" id="PF04182">
    <property type="entry name" value="B-block_TFIIIC"/>
    <property type="match status" value="1"/>
</dbReference>
<feature type="compositionally biased region" description="Basic and acidic residues" evidence="6">
    <location>
        <begin position="1247"/>
        <end position="1262"/>
    </location>
</feature>
<dbReference type="CDD" id="cd16169">
    <property type="entry name" value="Tau138_eWH"/>
    <property type="match status" value="1"/>
</dbReference>
<dbReference type="InterPro" id="IPR017956">
    <property type="entry name" value="AT_hook_DNA-bd_motif"/>
</dbReference>
<dbReference type="PANTHER" id="PTHR15180">
    <property type="entry name" value="GENERAL TRANSCRIPTION FACTOR 3C POLYPEPTIDE 1"/>
    <property type="match status" value="1"/>
</dbReference>
<feature type="compositionally biased region" description="Polar residues" evidence="6">
    <location>
        <begin position="811"/>
        <end position="822"/>
    </location>
</feature>
<feature type="compositionally biased region" description="Basic residues" evidence="6">
    <location>
        <begin position="851"/>
        <end position="861"/>
    </location>
</feature>
<organism evidence="9 10">
    <name type="scientific">Paecilomyces lecythidis</name>
    <dbReference type="NCBI Taxonomy" id="3004212"/>
    <lineage>
        <taxon>Eukaryota</taxon>
        <taxon>Fungi</taxon>
        <taxon>Dikarya</taxon>
        <taxon>Ascomycota</taxon>
        <taxon>Pezizomycotina</taxon>
        <taxon>Eurotiomycetes</taxon>
        <taxon>Eurotiomycetidae</taxon>
        <taxon>Eurotiales</taxon>
        <taxon>Thermoascaceae</taxon>
        <taxon>Paecilomyces</taxon>
    </lineage>
</organism>
<comment type="subcellular location">
    <subcellularLocation>
        <location evidence="1">Nucleus</location>
    </subcellularLocation>
</comment>
<keyword evidence="4" id="KW-0804">Transcription</keyword>
<feature type="region of interest" description="Disordered" evidence="6">
    <location>
        <begin position="776"/>
        <end position="994"/>
    </location>
</feature>
<dbReference type="InterPro" id="IPR044210">
    <property type="entry name" value="Tfc3-like"/>
</dbReference>
<sequence>MARSFNHLIDFLLSEIALCGDQGASPSDVLAFTDAFYKRAAQDGASDASGASQKRTPVINRAFQEKVWSWLTRNPEVSVGKNRQWNHLTLTEAEERLSGASTTNEQDAPMDDSPVASDTEAKPPASEDGELPRVFVSEERTWFAITGHGPDVTKVLPTEFALLSIIASHKSKGIVQTELVRLSGQDKRSVPKRTDVLQKKGYIEKRAIQVKSARTSLCTLRKFAQVKPTFDSTGTPADAEADSKEEKEEILDFKLFTDKLFEILREYSVIARIDLKRILGFNDLWRWKILSRALRKFERIGVLKRVRAVSQYADTMKALHPCVMLIREPSEKDIQLFIDDSRNLFSNLEQEGNASVELDDDVRGEEDRTGTSASQDVGVVAKEGLEEGGRMLPTWTPDRNVYNLIFETIDAAGTTGKTNIETIRVCFGGFFRRPLENALSRLVECWQVSQPPHLRHLALVRDTVLNRTITLYVHYSARNFRTLVDAGQASWEAVEFIPRDAKSGKIEVPPIDAVPEVDEFGFPLDNPSKDLFRNGDVTLLECTIAAKPADYFRSRSDPVAVMLDDGRYVVRDGRQKLPHGALERLKTPSKPRGRRPKIRTESTSNAPEETVLLPEGRVLPEMDLDDSELAMIAATVKRPKLSKYDPARYPGMSEKEMLEAMGLDESWTEYNIVVMERPHSGVYVTPRGKRRPTAKRQGRPRISQIAVFKSPKLRSFPWFLEGEAGEPSVPRVTGPGVEGNNVAAAPVCTPITASGTAPTATLSDETSQDIAVATNNKRTFPEESVEDMATPPPAKRRRGRPPKKKNIKKGASTQETTITSDQPMPDADAEKENTEEQIAHSPPEPVPPQSGRKRGRPKKSAAGKAQDTQQIIQTKDNNSGVSDIAEHVPQSPVEETQPHKRPRISTTAEIQIFSPDPPPEPVDTAEPMQVDAREAEIPAEVTLTTEKEDQMEPPGVVEGIETHTLEASKEVSNPAEPEPEPVSAPEVAPETGPEVALEVAAEETAETAPEIEPELETLTKVESAIGNEGLMDTPHETPGMDPGNTEEPPDVGDGEPGQAMGRKRRMKKVRLEKGGSVAMLRRKIVMQIIEQAGGAYPLGTELWYPFTTAWLKTKYTERPDLRTIRSTVKNMVEAGRLRQMTFSGLDDKGIMITKTMITKPDLPTDGPVIMDLQKKMLAAGSRFYFPPNVEIDPELTKSGNKFTPARRQRTITTLPVREDITVQLHQKPAFVVAQEQRRGRRIQRRLLRGEAGDDRSPSPQRRERVKRLMKIQRPLNEEDALLSNLTSISRPGPTGTGGGRRLAPKPDGQVRPSEALQPRKMKRIWHRISAVALHAMLMKPLQRFNPVTGTFSTDAGLAAYARHGFKEIPWTSLPHSVDDITARARRTKVDLTAEIDPRSIKFFRDTDAIARWEIDNEQLFDRRSNDLRYINQTVNGSFDIAPVEGEIRFDFDQPVSRPRSSLTQRLLRPRPRLLPASSRDSGSQERNVRFQTLAPRNRRLSRLDDSSMAEEAELERSQGRKPSSRFSTRRNRFIKALPDDLVRKITTAMVVVRTLAGGIEGKMIDWDLVSRAFPGYDPQFIQDRGKTIWNRTRLQMAKMQSDFQERFIEAYENDEVPAIDYSNLQSYDWEWLVNWTDSQLDTPTSDQTLLELPATRNQFDRLFEIRTEPPISVDDIYSHNTTMVTLQRKRTLFASVPFAIPLQKPRSGTPQRRAELAQLETAKSWVRANVITPEETYRPADARHALERFGERLVRDAVQSLVMERSISMGNKGRIAPGRNYDITDYFLATLSRKRPIDSAQLKIAARFKTAVLDKEFRQQTHHEVSYAAEDGEILALINLVAEGRVALRPRDPPRAKYGLTDGGYLTRLIEKSKLRFIIEAHPVRGKYVYGNPIREKLLTVPPPRGDMDIDLIDRTATVTPMPSAMQWVPRPFPGRIPIWFDVHRNFIKRVWDLSAAAVIGIVALRPGISAASIASMVKPSMGAWEVELLLEWMEQVTIVRHELPCQEKLQAVAQEQGPERANEPGWFVREWWWLVIE</sequence>
<dbReference type="InterPro" id="IPR035625">
    <property type="entry name" value="Tfc3-like_eWH"/>
</dbReference>
<evidence type="ECO:0000256" key="2">
    <source>
        <dbReference type="ARBA" id="ARBA00022553"/>
    </source>
</evidence>